<dbReference type="GO" id="GO:0005507">
    <property type="term" value="F:copper ion binding"/>
    <property type="evidence" value="ECO:0007669"/>
    <property type="project" value="UniProtKB-UniRule"/>
</dbReference>
<comment type="subunit">
    <text evidence="16">Component of some chromatin repressor complex. Interacts with SNAI1. Interacts with TAF10. Interacts with HSPA5. Interacts with EFEMP2.</text>
</comment>
<dbReference type="PANTHER" id="PTHR45817:SF1">
    <property type="entry name" value="LYSYL OXIDASE HOMOLOG 2"/>
    <property type="match status" value="1"/>
</dbReference>
<keyword evidence="6" id="KW-0678">Repressor</keyword>
<feature type="disulfide bond" evidence="17">
    <location>
        <begin position="206"/>
        <end position="216"/>
    </location>
</feature>
<evidence type="ECO:0000256" key="4">
    <source>
        <dbReference type="ARBA" id="ARBA00004302"/>
    </source>
</evidence>
<keyword evidence="14" id="KW-0804">Transcription</keyword>
<keyword evidence="18" id="KW-0186">Copper</keyword>
<feature type="domain" description="SRCR" evidence="19">
    <location>
        <begin position="246"/>
        <end position="354"/>
    </location>
</feature>
<dbReference type="SUPFAM" id="SSF56487">
    <property type="entry name" value="SRCR-like"/>
    <property type="match status" value="3"/>
</dbReference>
<dbReference type="GO" id="GO:0005634">
    <property type="term" value="C:nucleus"/>
    <property type="evidence" value="ECO:0007669"/>
    <property type="project" value="UniProtKB-SubCell"/>
</dbReference>
<evidence type="ECO:0000256" key="10">
    <source>
        <dbReference type="ARBA" id="ARBA00022853"/>
    </source>
</evidence>
<protein>
    <recommendedName>
        <fullName evidence="18">Lysyl oxidase homolog</fullName>
        <ecNumber evidence="18">1.4.3.13</ecNumber>
    </recommendedName>
</protein>
<evidence type="ECO:0000256" key="2">
    <source>
        <dbReference type="ARBA" id="ARBA00004240"/>
    </source>
</evidence>
<dbReference type="InterPro" id="IPR001190">
    <property type="entry name" value="SRCR"/>
</dbReference>
<dbReference type="InterPro" id="IPR001695">
    <property type="entry name" value="Lysyl_oxidase"/>
</dbReference>
<dbReference type="PANTHER" id="PTHR45817">
    <property type="entry name" value="LYSYL OXIDASE-LIKE-RELATED"/>
    <property type="match status" value="1"/>
</dbReference>
<dbReference type="GO" id="GO:0030199">
    <property type="term" value="P:collagen fibril organization"/>
    <property type="evidence" value="ECO:0007669"/>
    <property type="project" value="TreeGrafter"/>
</dbReference>
<dbReference type="GO" id="GO:0005615">
    <property type="term" value="C:extracellular space"/>
    <property type="evidence" value="ECO:0007669"/>
    <property type="project" value="UniProtKB-UniRule"/>
</dbReference>
<dbReference type="KEGG" id="lww:102736998"/>
<evidence type="ECO:0000256" key="17">
    <source>
        <dbReference type="PROSITE-ProRule" id="PRU00196"/>
    </source>
</evidence>
<dbReference type="PROSITE" id="PS50287">
    <property type="entry name" value="SRCR_2"/>
    <property type="match status" value="3"/>
</dbReference>
<evidence type="ECO:0000313" key="21">
    <source>
        <dbReference type="RefSeq" id="XP_030891423.1"/>
    </source>
</evidence>
<dbReference type="OrthoDB" id="547291at2759"/>
<feature type="disulfide bond" evidence="17">
    <location>
        <begin position="322"/>
        <end position="332"/>
    </location>
</feature>
<keyword evidence="7" id="KW-0272">Extracellular matrix</keyword>
<dbReference type="Pfam" id="PF01186">
    <property type="entry name" value="Lysyl_oxidase"/>
    <property type="match status" value="1"/>
</dbReference>
<dbReference type="SMART" id="SM00202">
    <property type="entry name" value="SR"/>
    <property type="match status" value="2"/>
</dbReference>
<comment type="catalytic activity">
    <reaction evidence="18">
        <text>L-lysyl-[protein] + O2 + H2O = (S)-2-amino-6-oxohexanoyl-[protein] + H2O2 + NH4(+)</text>
        <dbReference type="Rhea" id="RHEA:24544"/>
        <dbReference type="Rhea" id="RHEA-COMP:9752"/>
        <dbReference type="Rhea" id="RHEA-COMP:12448"/>
        <dbReference type="ChEBI" id="CHEBI:15377"/>
        <dbReference type="ChEBI" id="CHEBI:15379"/>
        <dbReference type="ChEBI" id="CHEBI:16240"/>
        <dbReference type="ChEBI" id="CHEBI:28938"/>
        <dbReference type="ChEBI" id="CHEBI:29969"/>
        <dbReference type="ChEBI" id="CHEBI:131803"/>
        <dbReference type="EC" id="1.4.3.13"/>
    </reaction>
</comment>
<dbReference type="GO" id="GO:0005604">
    <property type="term" value="C:basement membrane"/>
    <property type="evidence" value="ECO:0007669"/>
    <property type="project" value="UniProtKB-SubCell"/>
</dbReference>
<organism evidence="20 21">
    <name type="scientific">Leptonychotes weddellii</name>
    <name type="common">Weddell seal</name>
    <name type="synonym">Otaria weddellii</name>
    <dbReference type="NCBI Taxonomy" id="9713"/>
    <lineage>
        <taxon>Eukaryota</taxon>
        <taxon>Metazoa</taxon>
        <taxon>Chordata</taxon>
        <taxon>Craniata</taxon>
        <taxon>Vertebrata</taxon>
        <taxon>Euteleostomi</taxon>
        <taxon>Mammalia</taxon>
        <taxon>Eutheria</taxon>
        <taxon>Laurasiatheria</taxon>
        <taxon>Carnivora</taxon>
        <taxon>Caniformia</taxon>
        <taxon>Pinnipedia</taxon>
        <taxon>Phocidae</taxon>
        <taxon>Monachinae</taxon>
        <taxon>Lobodontini</taxon>
        <taxon>Leptonychotes</taxon>
    </lineage>
</organism>
<feature type="domain" description="SRCR" evidence="19">
    <location>
        <begin position="72"/>
        <end position="236"/>
    </location>
</feature>
<dbReference type="GO" id="GO:0016020">
    <property type="term" value="C:membrane"/>
    <property type="evidence" value="ECO:0007669"/>
    <property type="project" value="InterPro"/>
</dbReference>
<evidence type="ECO:0000256" key="3">
    <source>
        <dbReference type="ARBA" id="ARBA00004286"/>
    </source>
</evidence>
<keyword evidence="9" id="KW-0106">Calcium</keyword>
<keyword evidence="20" id="KW-1185">Reference proteome</keyword>
<evidence type="ECO:0000256" key="13">
    <source>
        <dbReference type="ARBA" id="ARBA00023157"/>
    </source>
</evidence>
<evidence type="ECO:0000256" key="6">
    <source>
        <dbReference type="ARBA" id="ARBA00022491"/>
    </source>
</evidence>
<dbReference type="GeneID" id="102736998"/>
<keyword evidence="8" id="KW-0256">Endoplasmic reticulum</keyword>
<dbReference type="Proteomes" id="UP000245341">
    <property type="component" value="Unplaced"/>
</dbReference>
<dbReference type="Pfam" id="PF00530">
    <property type="entry name" value="SRCR"/>
    <property type="match status" value="4"/>
</dbReference>
<comment type="subcellular location">
    <subcellularLocation>
        <location evidence="3">Chromosome</location>
    </subcellularLocation>
    <subcellularLocation>
        <location evidence="2">Endoplasmic reticulum</location>
    </subcellularLocation>
    <subcellularLocation>
        <location evidence="1">Nucleus</location>
    </subcellularLocation>
    <subcellularLocation>
        <location evidence="4">Secreted</location>
        <location evidence="4">Extracellular space</location>
        <location evidence="4">Extracellular matrix</location>
        <location evidence="4">Basement membrane</location>
    </subcellularLocation>
</comment>
<dbReference type="RefSeq" id="XP_030891423.1">
    <property type="nucleotide sequence ID" value="XM_031035563.1"/>
</dbReference>
<keyword evidence="10" id="KW-0156">Chromatin regulator</keyword>
<comment type="function">
    <text evidence="18">Mediates the post-translational oxidative deamination of lysine residues on target proteins leading to the formation of deaminated lysine (allysine).</text>
</comment>
<evidence type="ECO:0000256" key="9">
    <source>
        <dbReference type="ARBA" id="ARBA00022837"/>
    </source>
</evidence>
<dbReference type="PRINTS" id="PR00074">
    <property type="entry name" value="LYSYLOXIDASE"/>
</dbReference>
<keyword evidence="11" id="KW-0084">Basement membrane</keyword>
<accession>A0A7F8RFD4</accession>
<reference evidence="21" key="1">
    <citation type="submission" date="2025-08" db="UniProtKB">
        <authorList>
            <consortium name="RefSeq"/>
        </authorList>
    </citation>
    <scope>IDENTIFICATION</scope>
    <source>
        <tissue evidence="21">Liver</tissue>
    </source>
</reference>
<evidence type="ECO:0000259" key="19">
    <source>
        <dbReference type="PROSITE" id="PS50287"/>
    </source>
</evidence>
<evidence type="ECO:0000256" key="8">
    <source>
        <dbReference type="ARBA" id="ARBA00022824"/>
    </source>
</evidence>
<dbReference type="InterPro" id="IPR036772">
    <property type="entry name" value="SRCR-like_dom_sf"/>
</dbReference>
<evidence type="ECO:0000256" key="12">
    <source>
        <dbReference type="ARBA" id="ARBA00023015"/>
    </source>
</evidence>
<comment type="PTM">
    <text evidence="18">The lysine tyrosylquinone cross-link (LTQ) is generated by condensation of the epsilon-amino group of a lysine with a topaquinone produced by oxidation of tyrosine.</text>
</comment>
<keyword evidence="18" id="KW-0479">Metal-binding</keyword>
<dbReference type="PRINTS" id="PR00258">
    <property type="entry name" value="SPERACTRCPTR"/>
</dbReference>
<evidence type="ECO:0000256" key="14">
    <source>
        <dbReference type="ARBA" id="ARBA00023163"/>
    </source>
</evidence>
<keyword evidence="5" id="KW-0158">Chromosome</keyword>
<dbReference type="GO" id="GO:0004720">
    <property type="term" value="F:protein-lysine 6-oxidase activity"/>
    <property type="evidence" value="ECO:0007669"/>
    <property type="project" value="UniProtKB-UniRule"/>
</dbReference>
<dbReference type="AlphaFoldDB" id="A0A7F8RFD4"/>
<dbReference type="GO" id="GO:0006325">
    <property type="term" value="P:chromatin organization"/>
    <property type="evidence" value="ECO:0007669"/>
    <property type="project" value="UniProtKB-KW"/>
</dbReference>
<evidence type="ECO:0000313" key="20">
    <source>
        <dbReference type="Proteomes" id="UP000245341"/>
    </source>
</evidence>
<evidence type="ECO:0000256" key="15">
    <source>
        <dbReference type="ARBA" id="ARBA00023242"/>
    </source>
</evidence>
<evidence type="ECO:0000256" key="5">
    <source>
        <dbReference type="ARBA" id="ARBA00022454"/>
    </source>
</evidence>
<evidence type="ECO:0000256" key="18">
    <source>
        <dbReference type="RuleBase" id="RU367046"/>
    </source>
</evidence>
<keyword evidence="18" id="KW-0964">Secreted</keyword>
<dbReference type="EC" id="1.4.3.13" evidence="18"/>
<dbReference type="FunFam" id="3.10.250.10:FF:000008">
    <property type="entry name" value="Lysyl oxidase homolog 2"/>
    <property type="match status" value="1"/>
</dbReference>
<dbReference type="GO" id="GO:0005783">
    <property type="term" value="C:endoplasmic reticulum"/>
    <property type="evidence" value="ECO:0007669"/>
    <property type="project" value="UniProtKB-SubCell"/>
</dbReference>
<evidence type="ECO:0000256" key="16">
    <source>
        <dbReference type="ARBA" id="ARBA00046895"/>
    </source>
</evidence>
<keyword evidence="18" id="KW-0886">LTQ</keyword>
<keyword evidence="18" id="KW-0560">Oxidoreductase</keyword>
<gene>
    <name evidence="21" type="primary">LOC102736998</name>
</gene>
<proteinExistence type="inferred from homology"/>
<comment type="caution">
    <text evidence="17">Lacks conserved residue(s) required for the propagation of feature annotation.</text>
</comment>
<evidence type="ECO:0000256" key="11">
    <source>
        <dbReference type="ARBA" id="ARBA00022869"/>
    </source>
</evidence>
<keyword evidence="18" id="KW-0801">TPQ</keyword>
<feature type="disulfide bond" evidence="17">
    <location>
        <begin position="12"/>
        <end position="22"/>
    </location>
</feature>
<keyword evidence="13 17" id="KW-1015">Disulfide bond</keyword>
<comment type="similarity">
    <text evidence="18">Belongs to the lysyl oxidase family.</text>
</comment>
<evidence type="ECO:0000256" key="7">
    <source>
        <dbReference type="ARBA" id="ARBA00022530"/>
    </source>
</evidence>
<keyword evidence="15" id="KW-0539">Nucleus</keyword>
<dbReference type="InterPro" id="IPR050912">
    <property type="entry name" value="LOX-like_protein"/>
</dbReference>
<comment type="cofactor">
    <cofactor evidence="18">
        <name>Cu cation</name>
        <dbReference type="ChEBI" id="CHEBI:23378"/>
    </cofactor>
</comment>
<dbReference type="Gene3D" id="3.10.250.10">
    <property type="entry name" value="SRCR-like domain"/>
    <property type="match status" value="4"/>
</dbReference>
<sequence>MEGPIWLDNIYCTGKEATLAACSSNGWGVTDCKHTEDVGVVCSDKRIPGFKFDSSLVNHIENLNIQVEDIRIRAILSAYRKRTPVTEGYVEVKDGKTWKQICDKHWTAKNSRVVCGMFGFPGERTYNTKVYKPRQKAILSSPEEEAWNLELVMGCSWKSSEGGRNTFLPSRTLLPTPETYLQKLSVVPVCFPPPGIGPIHLNEIECTGNEKSIIDCKFNAESLGCNHEEDAGVRCNIPAMGFQKKLRLNGGRNPYEGRVEVLVERNGSLVWGTVCGENWGIVEAMVVCRQLGLGFASSAFQETWYWQGNVYANKVVMSGVKCSGTELSLAHCRHDEDVACPQGAVQYGAGVACSETAPDLVLNAEIVQQSTYLEDRPMFMLQCAMEENCLSASAAQTNPTTGYRRLLRFSSQIHNNGQSDFRPKNGRHAWIWHDCHR</sequence>
<keyword evidence="12" id="KW-0805">Transcription regulation</keyword>
<evidence type="ECO:0000256" key="1">
    <source>
        <dbReference type="ARBA" id="ARBA00004123"/>
    </source>
</evidence>
<name>A0A7F8RFD4_LEPWE</name>
<feature type="domain" description="SRCR" evidence="19">
    <location>
        <begin position="1"/>
        <end position="43"/>
    </location>
</feature>
<dbReference type="GO" id="GO:0005694">
    <property type="term" value="C:chromosome"/>
    <property type="evidence" value="ECO:0007669"/>
    <property type="project" value="UniProtKB-SubCell"/>
</dbReference>